<proteinExistence type="predicted"/>
<dbReference type="EMBL" id="AP035785">
    <property type="protein sequence ID" value="BFO70838.1"/>
    <property type="molecule type" value="Genomic_DNA"/>
</dbReference>
<name>A0AB33IS99_9BACT</name>
<dbReference type="PROSITE" id="PS51257">
    <property type="entry name" value="PROKAR_LIPOPROTEIN"/>
    <property type="match status" value="1"/>
</dbReference>
<evidence type="ECO:0000313" key="1">
    <source>
        <dbReference type="EMBL" id="BFO70838.1"/>
    </source>
</evidence>
<dbReference type="AlphaFoldDB" id="A0AB33IS99"/>
<protein>
    <recommendedName>
        <fullName evidence="2">SIR2-like domain-containing protein</fullName>
    </recommendedName>
</protein>
<organism evidence="1">
    <name type="scientific">Prevotella sp. GTC17253</name>
    <dbReference type="NCBI Taxonomy" id="3236793"/>
    <lineage>
        <taxon>Bacteria</taxon>
        <taxon>Pseudomonadati</taxon>
        <taxon>Bacteroidota</taxon>
        <taxon>Bacteroidia</taxon>
        <taxon>Bacteroidales</taxon>
        <taxon>Prevotellaceae</taxon>
        <taxon>Prevotella</taxon>
    </lineage>
</organism>
<sequence length="1189" mass="137781">MSKFKDIDVVEAIKAMKQHIIDGRMSLLVGAGASCCACKLYQDWFGLIKDMVAFLYADELKAKGVKVTKDERFYCHYTIEKARKNSKVAVDDVIWNIIEREGVLQIPSLFKQRTGLRESVEVYIEAHTPKLNMDDNTATLFDESVFLGHSTDFLASMLSLGWNAIFTTNYDNLLEYVAMMNGMRKFKESNCAADLSFRNMREMIVKLHGSIDFKHESNGFDSDKHRKYIITQEDYDDYPAKHEAFVQLMRISLLKDCLCLVGFSGKDANFIAWINWVREIIEMSAQHNTPDYPQAKNIKVFFIDARGDKQDDATQLYFENHRIYRISLKEKRVVELIGAEIPDENDPECGNKLFKAFFNYLNAGEANNHFLQEANVDETIKGQDNVQQRHIAESEEEKGEEDKGKEQNILQDTFSLWAKAYKFTSNHGLEVDIDEGAAHRLIRYNSYLRLARGTHYQSSFIDVISKKQELSELEAEMALMALEQMQGDYENEALRIIDKIENVLQGDTYQERVKRLKNRHFTLVNPLTLSEGKSDMAVYECCVRLAFTFEFSKLNDMLNDWHPAEDFIIKKLVLLSLVNIDVVNGILSQSLLDKIHPSIERFRATQLANMLFGRVPGVYSVEEFTDLSQYSIFSLRDWYFDHLIQPKERIRAYGIIEMDPDKEIRIEDAVRCLNFMLETPLMPQIRTWSIISSVQWYKVAHVLFEKYPYPVLFYSSTINDSDTLKRIGQDFAYSDVLHNELPKFAVRMFKLITNEEQPKSDWTVCNICLLLCEIIKAIPPSYWDAFILRLWKEYFLPQFDETHKSGAIYKLICAGLSCTKNEELAIVVINDCLEVVRENGKYHIVQDLFYYLRTRCSRKVSIAIKPALKVFISKIDNGNDFILLGNLHHVIGKSQYKAVAKKIPVLISSLGIKTSTINGLVYYAKSDKKVLRIVKKALLDSDLLWGNGIKGTGTFTSPDYVAIVDLDDVLEWTVDEVHAVYDKLVASAMPLLKRINGTELDQIMHYENLIYEMMLFIDLHRQELSDKEGLDTLYNALEEKYKLLTDYVDLDKSIYSDIDSEMEACLDALIVKVKKEGIYCHIAYINVLVTRLLCRNRNSYRKVLDHMQYYVRYHLNTPEDLCLIPQLQTLIDKLTLDEFRNLERNVILCAEISILMVEKLQKLGMKSQGIDYWMKLKNDRYFNWSICEN</sequence>
<evidence type="ECO:0008006" key="2">
    <source>
        <dbReference type="Google" id="ProtNLM"/>
    </source>
</evidence>
<reference evidence="1" key="1">
    <citation type="submission" date="2024-07" db="EMBL/GenBank/DDBJ databases">
        <title>Complete genome sequence of Prevotella sp. YM-2024 GTC17253.</title>
        <authorList>
            <person name="Hayashi M."/>
            <person name="Muto Y."/>
            <person name="Tanaka K."/>
            <person name="Niwa H."/>
        </authorList>
    </citation>
    <scope>NUCLEOTIDE SEQUENCE</scope>
    <source>
        <strain evidence="1">GTC17253</strain>
    </source>
</reference>
<gene>
    <name evidence="1" type="ORF">GTC17253_08040</name>
</gene>
<dbReference type="Pfam" id="PF13289">
    <property type="entry name" value="SIR2_2"/>
    <property type="match status" value="1"/>
</dbReference>
<accession>A0AB33IS99</accession>